<accession>A0ABS3AQJ7</accession>
<feature type="region of interest" description="Disordered" evidence="1">
    <location>
        <begin position="1"/>
        <end position="244"/>
    </location>
</feature>
<feature type="compositionally biased region" description="Basic and acidic residues" evidence="1">
    <location>
        <begin position="1"/>
        <end position="36"/>
    </location>
</feature>
<feature type="compositionally biased region" description="Polar residues" evidence="1">
    <location>
        <begin position="183"/>
        <end position="196"/>
    </location>
</feature>
<feature type="compositionally biased region" description="Low complexity" evidence="1">
    <location>
        <begin position="114"/>
        <end position="132"/>
    </location>
</feature>
<feature type="compositionally biased region" description="Basic and acidic residues" evidence="1">
    <location>
        <begin position="97"/>
        <end position="111"/>
    </location>
</feature>
<reference evidence="2 3" key="1">
    <citation type="submission" date="2021-02" db="EMBL/GenBank/DDBJ databases">
        <title>Activity-based single-cell genomes from oceanic crustal fluid captures similar information to metagenomic and metatranscriptomic surveys with orders of magnitude less sampling.</title>
        <authorList>
            <person name="D'Angelo T.S."/>
            <person name="Orcutt B.N."/>
        </authorList>
    </citation>
    <scope>NUCLEOTIDE SEQUENCE [LARGE SCALE GENOMIC DNA]</scope>
    <source>
        <strain evidence="2">AH-315-G07</strain>
    </source>
</reference>
<evidence type="ECO:0000313" key="2">
    <source>
        <dbReference type="EMBL" id="MBN4067007.1"/>
    </source>
</evidence>
<evidence type="ECO:0000256" key="1">
    <source>
        <dbReference type="SAM" id="MobiDB-lite"/>
    </source>
</evidence>
<feature type="compositionally biased region" description="Acidic residues" evidence="1">
    <location>
        <begin position="414"/>
        <end position="430"/>
    </location>
</feature>
<proteinExistence type="predicted"/>
<feature type="compositionally biased region" description="Basic and acidic residues" evidence="1">
    <location>
        <begin position="45"/>
        <end position="59"/>
    </location>
</feature>
<evidence type="ECO:0008006" key="4">
    <source>
        <dbReference type="Google" id="ProtNLM"/>
    </source>
</evidence>
<protein>
    <recommendedName>
        <fullName evidence="4">Flagellar hook-length control protein-like C-terminal domain-containing protein</fullName>
    </recommendedName>
</protein>
<dbReference type="Proteomes" id="UP000722121">
    <property type="component" value="Unassembled WGS sequence"/>
</dbReference>
<evidence type="ECO:0000313" key="3">
    <source>
        <dbReference type="Proteomes" id="UP000722121"/>
    </source>
</evidence>
<feature type="compositionally biased region" description="Low complexity" evidence="1">
    <location>
        <begin position="208"/>
        <end position="220"/>
    </location>
</feature>
<sequence>MAVRGTGDRDDPIKQREANEREGIKGRPSPEEDKARQAKWSAVSKKKEGKGASKDENEGKPPSPYDLASGKKTTTSWQASLREEMGEMAEQTLQNAIEREVSKQMTKREDTAEQGTSHQTSGKGTQQQGKAGPFAGREQGVGVSKEGFGKAGEGALGKTGEGALGKTGKGSVGRGVAAGHAASPTTPGRAQEQAAQSHPEAEQGLPTSSVGGKSVAGKGVARSDEEEARGQVSSRGKEGVVAPEGQKGLAALNAAATSKVEGVEKAGRPQGMIEGAAAGARAAAAGGKKGDIASKNRFEEFKNVLNRYAKSWTVSLNKGREKITINLKNEPLSKENPFSNGKMTMTKQEDGTLMAKFDCESPQKEAQAIAMLQQYQGQLRQLNITRAQVGNIHIELKQLEPVQHTDVEAQPEKEGEEGEEGEGGEGDQGQ</sequence>
<feature type="compositionally biased region" description="Basic and acidic residues" evidence="1">
    <location>
        <begin position="397"/>
        <end position="413"/>
    </location>
</feature>
<feature type="region of interest" description="Disordered" evidence="1">
    <location>
        <begin position="397"/>
        <end position="430"/>
    </location>
</feature>
<gene>
    <name evidence="2" type="ORF">JYU14_02880</name>
</gene>
<feature type="compositionally biased region" description="Gly residues" evidence="1">
    <location>
        <begin position="149"/>
        <end position="173"/>
    </location>
</feature>
<organism evidence="2 3">
    <name type="scientific">Simkania negevensis</name>
    <dbReference type="NCBI Taxonomy" id="83561"/>
    <lineage>
        <taxon>Bacteria</taxon>
        <taxon>Pseudomonadati</taxon>
        <taxon>Chlamydiota</taxon>
        <taxon>Chlamydiia</taxon>
        <taxon>Parachlamydiales</taxon>
        <taxon>Simkaniaceae</taxon>
        <taxon>Simkania</taxon>
    </lineage>
</organism>
<comment type="caution">
    <text evidence="2">The sequence shown here is derived from an EMBL/GenBank/DDBJ whole genome shotgun (WGS) entry which is preliminary data.</text>
</comment>
<name>A0ABS3AQJ7_9BACT</name>
<keyword evidence="3" id="KW-1185">Reference proteome</keyword>
<dbReference type="EMBL" id="JAFITR010000050">
    <property type="protein sequence ID" value="MBN4067007.1"/>
    <property type="molecule type" value="Genomic_DNA"/>
</dbReference>